<evidence type="ECO:0000313" key="1">
    <source>
        <dbReference type="EMBL" id="MEA5453518.1"/>
    </source>
</evidence>
<name>A0ABU5T1K1_9MICC</name>
<keyword evidence="2" id="KW-1185">Reference proteome</keyword>
<proteinExistence type="predicted"/>
<evidence type="ECO:0008006" key="3">
    <source>
        <dbReference type="Google" id="ProtNLM"/>
    </source>
</evidence>
<comment type="caution">
    <text evidence="1">The sequence shown here is derived from an EMBL/GenBank/DDBJ whole genome shotgun (WGS) entry which is preliminary data.</text>
</comment>
<evidence type="ECO:0000313" key="2">
    <source>
        <dbReference type="Proteomes" id="UP001304769"/>
    </source>
</evidence>
<protein>
    <recommendedName>
        <fullName evidence="3">Lipoprotein</fullName>
    </recommendedName>
</protein>
<organism evidence="1 2">
    <name type="scientific">Sinomonas terricola</name>
    <dbReference type="NCBI Taxonomy" id="3110330"/>
    <lineage>
        <taxon>Bacteria</taxon>
        <taxon>Bacillati</taxon>
        <taxon>Actinomycetota</taxon>
        <taxon>Actinomycetes</taxon>
        <taxon>Micrococcales</taxon>
        <taxon>Micrococcaceae</taxon>
        <taxon>Sinomonas</taxon>
    </lineage>
</organism>
<dbReference type="PROSITE" id="PS51257">
    <property type="entry name" value="PROKAR_LIPOPROTEIN"/>
    <property type="match status" value="1"/>
</dbReference>
<dbReference type="EMBL" id="JAYGGQ010000001">
    <property type="protein sequence ID" value="MEA5453518.1"/>
    <property type="molecule type" value="Genomic_DNA"/>
</dbReference>
<dbReference type="RefSeq" id="WP_323277273.1">
    <property type="nucleotide sequence ID" value="NZ_JAYGGQ010000001.1"/>
</dbReference>
<dbReference type="Proteomes" id="UP001304769">
    <property type="component" value="Unassembled WGS sequence"/>
</dbReference>
<gene>
    <name evidence="1" type="ORF">SPF06_02165</name>
</gene>
<accession>A0ABU5T1K1</accession>
<reference evidence="1 2" key="1">
    <citation type="submission" date="2023-12" db="EMBL/GenBank/DDBJ databases">
        <title>Sinomonas terricola sp. nov, isolated from litchi orchard soil in Guangdong, PR China.</title>
        <authorList>
            <person name="Jiaxin W."/>
            <person name="Yang Z."/>
            <person name="Honghui Z."/>
        </authorList>
    </citation>
    <scope>NUCLEOTIDE SEQUENCE [LARGE SCALE GENOMIC DNA]</scope>
    <source>
        <strain evidence="1 2">JGH33</strain>
    </source>
</reference>
<sequence>MDVANRPEGRGAGVVRGRRFVIVAVFLLSLASCSPTPRQAGKGPVNVDPIATTVNLDPDAEQIDFPLDKFMLTIPEMEKIEQANSAKMQQCLAFQGQKIDLSPYNRHRTFAGERPYGAWSLKSAQERGYDMPEGFTDGKDLDLSTQGEKFNEAWDVCLATSLVSKGAHSDRTAERLFQQAAMLAPQSEEFTKVVGAWKDCLKGKGISLKDGDSWNPDLSTTNGDQEKIIRIAVGDVECKQTVSLVQRLANIEASYQTALIKQNESQLRAERQAIDTMLARADEAILSAGA</sequence>